<evidence type="ECO:0000256" key="6">
    <source>
        <dbReference type="ARBA" id="ARBA00023136"/>
    </source>
</evidence>
<feature type="transmembrane region" description="Helical" evidence="7">
    <location>
        <begin position="150"/>
        <end position="173"/>
    </location>
</feature>
<comment type="caution">
    <text evidence="8">The sequence shown here is derived from an EMBL/GenBank/DDBJ whole genome shotgun (WGS) entry which is preliminary data.</text>
</comment>
<dbReference type="GO" id="GO:0006829">
    <property type="term" value="P:zinc ion transport"/>
    <property type="evidence" value="ECO:0007669"/>
    <property type="project" value="InterPro"/>
</dbReference>
<dbReference type="Proteomes" id="UP000318582">
    <property type="component" value="Unassembled WGS sequence"/>
</dbReference>
<evidence type="ECO:0000256" key="4">
    <source>
        <dbReference type="ARBA" id="ARBA00022989"/>
    </source>
</evidence>
<comment type="subcellular location">
    <subcellularLocation>
        <location evidence="1">Endomembrane system</location>
        <topology evidence="1">Multi-pass membrane protein</topology>
    </subcellularLocation>
    <subcellularLocation>
        <location evidence="2">Golgi apparatus membrane</location>
    </subcellularLocation>
</comment>
<evidence type="ECO:0000256" key="5">
    <source>
        <dbReference type="ARBA" id="ARBA00023034"/>
    </source>
</evidence>
<dbReference type="PANTHER" id="PTHR16133">
    <property type="entry name" value="SOLUTE CARRIER FAMILY 39 ZINC TRANSPORTER , MEMBER 9-RELATED"/>
    <property type="match status" value="1"/>
</dbReference>
<evidence type="ECO:0000256" key="2">
    <source>
        <dbReference type="ARBA" id="ARBA00004394"/>
    </source>
</evidence>
<feature type="transmembrane region" description="Helical" evidence="7">
    <location>
        <begin position="185"/>
        <end position="205"/>
    </location>
</feature>
<keyword evidence="3 7" id="KW-0812">Transmembrane</keyword>
<feature type="transmembrane region" description="Helical" evidence="7">
    <location>
        <begin position="217"/>
        <end position="238"/>
    </location>
</feature>
<organism evidence="8 9">
    <name type="scientific">Powellomyces hirtus</name>
    <dbReference type="NCBI Taxonomy" id="109895"/>
    <lineage>
        <taxon>Eukaryota</taxon>
        <taxon>Fungi</taxon>
        <taxon>Fungi incertae sedis</taxon>
        <taxon>Chytridiomycota</taxon>
        <taxon>Chytridiomycota incertae sedis</taxon>
        <taxon>Chytridiomycetes</taxon>
        <taxon>Spizellomycetales</taxon>
        <taxon>Powellomycetaceae</taxon>
        <taxon>Powellomyces</taxon>
    </lineage>
</organism>
<proteinExistence type="predicted"/>
<keyword evidence="4 7" id="KW-1133">Transmembrane helix</keyword>
<evidence type="ECO:0008006" key="10">
    <source>
        <dbReference type="Google" id="ProtNLM"/>
    </source>
</evidence>
<evidence type="ECO:0000313" key="8">
    <source>
        <dbReference type="EMBL" id="TPX57600.1"/>
    </source>
</evidence>
<reference evidence="8 9" key="1">
    <citation type="journal article" date="2019" name="Sci. Rep.">
        <title>Comparative genomics of chytrid fungi reveal insights into the obligate biotrophic and pathogenic lifestyle of Synchytrium endobioticum.</title>
        <authorList>
            <person name="van de Vossenberg B.T.L.H."/>
            <person name="Warris S."/>
            <person name="Nguyen H.D.T."/>
            <person name="van Gent-Pelzer M.P.E."/>
            <person name="Joly D.L."/>
            <person name="van de Geest H.C."/>
            <person name="Bonants P.J.M."/>
            <person name="Smith D.S."/>
            <person name="Levesque C.A."/>
            <person name="van der Lee T.A.J."/>
        </authorList>
    </citation>
    <scope>NUCLEOTIDE SEQUENCE [LARGE SCALE GENOMIC DNA]</scope>
    <source>
        <strain evidence="8 9">CBS 809.83</strain>
    </source>
</reference>
<feature type="transmembrane region" description="Helical" evidence="7">
    <location>
        <begin position="259"/>
        <end position="277"/>
    </location>
</feature>
<dbReference type="GO" id="GO:0000139">
    <property type="term" value="C:Golgi membrane"/>
    <property type="evidence" value="ECO:0007669"/>
    <property type="project" value="UniProtKB-SubCell"/>
</dbReference>
<name>A0A507E3C4_9FUNG</name>
<accession>A0A507E3C4</accession>
<dbReference type="InterPro" id="IPR045891">
    <property type="entry name" value="ZIP9"/>
</dbReference>
<evidence type="ECO:0000256" key="1">
    <source>
        <dbReference type="ARBA" id="ARBA00004127"/>
    </source>
</evidence>
<dbReference type="EMBL" id="QEAQ01000050">
    <property type="protein sequence ID" value="TPX57600.1"/>
    <property type="molecule type" value="Genomic_DNA"/>
</dbReference>
<dbReference type="InterPro" id="IPR003689">
    <property type="entry name" value="ZIP"/>
</dbReference>
<keyword evidence="6 7" id="KW-0472">Membrane</keyword>
<dbReference type="PANTHER" id="PTHR16133:SF0">
    <property type="entry name" value="ZINC_IRON REGULATED TRANSPORTER-RELATED PROTEIN 102B, ISOFORM E"/>
    <property type="match status" value="1"/>
</dbReference>
<feature type="transmembrane region" description="Helical" evidence="7">
    <location>
        <begin position="22"/>
        <end position="42"/>
    </location>
</feature>
<keyword evidence="9" id="KW-1185">Reference proteome</keyword>
<dbReference type="AlphaFoldDB" id="A0A507E3C4"/>
<keyword evidence="5" id="KW-0333">Golgi apparatus</keyword>
<dbReference type="STRING" id="109895.A0A507E3C4"/>
<sequence length="281" mass="29768">MFTGSFLAGNIPLAFHFSEERLQIVSTFGSGMLVGTALIVILPEGVDTLYSMQIGHGDGDTHAHSTFEAHRYIGAALAIGFAFMFLIDNAGGHRHKSPSHIVTVNDFREVGSPEQSRSVNTATVGLVVHAAADGVALGAASATDRGSLELIVFFAIMLHKAPSAFGLATFLLADGYSRKSVQQHLLVFSVSAPLAGIATFMFLSGNGVSDPVTMAKWTGILLLFSAGTFLYVATMHILPEIYSTSRGRGSSPHDKRLSLAQVVCLLAGIFTPLLLAVEHSH</sequence>
<gene>
    <name evidence="8" type="ORF">PhCBS80983_g03740</name>
</gene>
<evidence type="ECO:0000313" key="9">
    <source>
        <dbReference type="Proteomes" id="UP000318582"/>
    </source>
</evidence>
<dbReference type="Pfam" id="PF02535">
    <property type="entry name" value="Zip"/>
    <property type="match status" value="2"/>
</dbReference>
<evidence type="ECO:0000256" key="3">
    <source>
        <dbReference type="ARBA" id="ARBA00022692"/>
    </source>
</evidence>
<dbReference type="GO" id="GO:0046873">
    <property type="term" value="F:metal ion transmembrane transporter activity"/>
    <property type="evidence" value="ECO:0007669"/>
    <property type="project" value="InterPro"/>
</dbReference>
<protein>
    <recommendedName>
        <fullName evidence="10">Zinc/iron permease</fullName>
    </recommendedName>
</protein>
<feature type="transmembrane region" description="Helical" evidence="7">
    <location>
        <begin position="69"/>
        <end position="87"/>
    </location>
</feature>
<evidence type="ECO:0000256" key="7">
    <source>
        <dbReference type="SAM" id="Phobius"/>
    </source>
</evidence>